<keyword evidence="4" id="KW-1185">Reference proteome</keyword>
<evidence type="ECO:0000313" key="3">
    <source>
        <dbReference type="EMBL" id="GAA4694043.1"/>
    </source>
</evidence>
<keyword evidence="1" id="KW-1133">Transmembrane helix</keyword>
<proteinExistence type="predicted"/>
<dbReference type="PANTHER" id="PTHR40047:SF1">
    <property type="entry name" value="UPF0703 PROTEIN YCGQ"/>
    <property type="match status" value="1"/>
</dbReference>
<dbReference type="Proteomes" id="UP001500325">
    <property type="component" value="Unassembled WGS sequence"/>
</dbReference>
<dbReference type="EMBL" id="BAABIC010000011">
    <property type="protein sequence ID" value="GAA4694043.1"/>
    <property type="molecule type" value="Genomic_DNA"/>
</dbReference>
<dbReference type="Pfam" id="PF21537">
    <property type="entry name" value="DUF1980_C"/>
    <property type="match status" value="1"/>
</dbReference>
<accession>A0ABP8WS62</accession>
<keyword evidence="1" id="KW-0472">Membrane</keyword>
<evidence type="ECO:0000256" key="1">
    <source>
        <dbReference type="SAM" id="Phobius"/>
    </source>
</evidence>
<name>A0ABP8WS62_9PSEU</name>
<feature type="transmembrane region" description="Helical" evidence="1">
    <location>
        <begin position="81"/>
        <end position="100"/>
    </location>
</feature>
<evidence type="ECO:0000313" key="4">
    <source>
        <dbReference type="Proteomes" id="UP001500325"/>
    </source>
</evidence>
<dbReference type="InterPro" id="IPR048447">
    <property type="entry name" value="DUF1980_C"/>
</dbReference>
<dbReference type="NCBIfam" id="TIGR03943">
    <property type="entry name" value="TIGR03943 family putative permease subunit"/>
    <property type="match status" value="1"/>
</dbReference>
<dbReference type="InterPro" id="IPR015402">
    <property type="entry name" value="DUF1980"/>
</dbReference>
<gene>
    <name evidence="3" type="ORF">GCM10023215_34540</name>
</gene>
<reference evidence="4" key="1">
    <citation type="journal article" date="2019" name="Int. J. Syst. Evol. Microbiol.">
        <title>The Global Catalogue of Microorganisms (GCM) 10K type strain sequencing project: providing services to taxonomists for standard genome sequencing and annotation.</title>
        <authorList>
            <consortium name="The Broad Institute Genomics Platform"/>
            <consortium name="The Broad Institute Genome Sequencing Center for Infectious Disease"/>
            <person name="Wu L."/>
            <person name="Ma J."/>
        </authorList>
    </citation>
    <scope>NUCLEOTIDE SEQUENCE [LARGE SCALE GENOMIC DNA]</scope>
    <source>
        <strain evidence="4">JCM 18055</strain>
    </source>
</reference>
<feature type="domain" description="DUF1980" evidence="2">
    <location>
        <begin position="149"/>
        <end position="240"/>
    </location>
</feature>
<comment type="caution">
    <text evidence="3">The sequence shown here is derived from an EMBL/GenBank/DDBJ whole genome shotgun (WGS) entry which is preliminary data.</text>
</comment>
<feature type="transmembrane region" description="Helical" evidence="1">
    <location>
        <begin position="38"/>
        <end position="54"/>
    </location>
</feature>
<protein>
    <submittedName>
        <fullName evidence="3">TIGR03943 family protein</fullName>
    </submittedName>
</protein>
<dbReference type="RefSeq" id="WP_345381582.1">
    <property type="nucleotide sequence ID" value="NZ_BAABIC010000011.1"/>
</dbReference>
<evidence type="ECO:0000259" key="2">
    <source>
        <dbReference type="Pfam" id="PF21537"/>
    </source>
</evidence>
<dbReference type="PANTHER" id="PTHR40047">
    <property type="entry name" value="UPF0703 PROTEIN YCGQ"/>
    <property type="match status" value="1"/>
</dbReference>
<organism evidence="3 4">
    <name type="scientific">Pseudonocardia yuanmonensis</name>
    <dbReference type="NCBI Taxonomy" id="1095914"/>
    <lineage>
        <taxon>Bacteria</taxon>
        <taxon>Bacillati</taxon>
        <taxon>Actinomycetota</taxon>
        <taxon>Actinomycetes</taxon>
        <taxon>Pseudonocardiales</taxon>
        <taxon>Pseudonocardiaceae</taxon>
        <taxon>Pseudonocardia</taxon>
    </lineage>
</organism>
<dbReference type="InterPro" id="IPR052955">
    <property type="entry name" value="UPF0703_membrane_permease"/>
</dbReference>
<keyword evidence="1" id="KW-0812">Transmembrane</keyword>
<sequence>MHRDTQNVILLLLGATLVRITADDTVLRYVRPGHRWWVLGAGIVIVLLAAVAALRDHVPRLLGRSGRSPAGHAHGGPERHAAWLMVVPAIVLAVAAPAALGADAVTRTPLPDAAPVDVRYAPLPPGSAPELTLTEFVGRAGSDGGATLAGRTVTLTGFAVPGGEAPRLARIAISCCAADARPQTVRLVGGAGPAHVPPDTWLRVRGVLQPGSASSATRWVPAVQVASVEVVPVPVDPYEY</sequence>